<accession>A0AAD6Y3C7</accession>
<evidence type="ECO:0000313" key="3">
    <source>
        <dbReference type="Proteomes" id="UP001219525"/>
    </source>
</evidence>
<feature type="region of interest" description="Disordered" evidence="1">
    <location>
        <begin position="39"/>
        <end position="67"/>
    </location>
</feature>
<sequence>MKWLQRRFPLAFNSKFRVRKRQAEIELHLSRRMVTHQLAMRHRRRSGGQAGEAAGDNDGSGSGGQAADNNVGIVMAAEWRDVVASQLSEIYEPVLVSGVSVPEITSITQ</sequence>
<organism evidence="2 3">
    <name type="scientific">Mycena pura</name>
    <dbReference type="NCBI Taxonomy" id="153505"/>
    <lineage>
        <taxon>Eukaryota</taxon>
        <taxon>Fungi</taxon>
        <taxon>Dikarya</taxon>
        <taxon>Basidiomycota</taxon>
        <taxon>Agaricomycotina</taxon>
        <taxon>Agaricomycetes</taxon>
        <taxon>Agaricomycetidae</taxon>
        <taxon>Agaricales</taxon>
        <taxon>Marasmiineae</taxon>
        <taxon>Mycenaceae</taxon>
        <taxon>Mycena</taxon>
    </lineage>
</organism>
<name>A0AAD6Y3C7_9AGAR</name>
<reference evidence="2" key="1">
    <citation type="submission" date="2023-03" db="EMBL/GenBank/DDBJ databases">
        <title>Massive genome expansion in bonnet fungi (Mycena s.s.) driven by repeated elements and novel gene families across ecological guilds.</title>
        <authorList>
            <consortium name="Lawrence Berkeley National Laboratory"/>
            <person name="Harder C.B."/>
            <person name="Miyauchi S."/>
            <person name="Viragh M."/>
            <person name="Kuo A."/>
            <person name="Thoen E."/>
            <person name="Andreopoulos B."/>
            <person name="Lu D."/>
            <person name="Skrede I."/>
            <person name="Drula E."/>
            <person name="Henrissat B."/>
            <person name="Morin E."/>
            <person name="Kohler A."/>
            <person name="Barry K."/>
            <person name="LaButti K."/>
            <person name="Morin E."/>
            <person name="Salamov A."/>
            <person name="Lipzen A."/>
            <person name="Mereny Z."/>
            <person name="Hegedus B."/>
            <person name="Baldrian P."/>
            <person name="Stursova M."/>
            <person name="Weitz H."/>
            <person name="Taylor A."/>
            <person name="Grigoriev I.V."/>
            <person name="Nagy L.G."/>
            <person name="Martin F."/>
            <person name="Kauserud H."/>
        </authorList>
    </citation>
    <scope>NUCLEOTIDE SEQUENCE</scope>
    <source>
        <strain evidence="2">9144</strain>
    </source>
</reference>
<protein>
    <submittedName>
        <fullName evidence="2">Uncharacterized protein</fullName>
    </submittedName>
</protein>
<evidence type="ECO:0000256" key="1">
    <source>
        <dbReference type="SAM" id="MobiDB-lite"/>
    </source>
</evidence>
<keyword evidence="3" id="KW-1185">Reference proteome</keyword>
<proteinExistence type="predicted"/>
<dbReference type="AlphaFoldDB" id="A0AAD6Y3C7"/>
<evidence type="ECO:0000313" key="2">
    <source>
        <dbReference type="EMBL" id="KAJ7199182.1"/>
    </source>
</evidence>
<comment type="caution">
    <text evidence="2">The sequence shown here is derived from an EMBL/GenBank/DDBJ whole genome shotgun (WGS) entry which is preliminary data.</text>
</comment>
<dbReference type="EMBL" id="JARJCW010000069">
    <property type="protein sequence ID" value="KAJ7199182.1"/>
    <property type="molecule type" value="Genomic_DNA"/>
</dbReference>
<gene>
    <name evidence="2" type="ORF">GGX14DRAFT_401485</name>
</gene>
<dbReference type="Proteomes" id="UP001219525">
    <property type="component" value="Unassembled WGS sequence"/>
</dbReference>